<dbReference type="OrthoDB" id="9767754at2"/>
<comment type="function">
    <text evidence="8">Part of a membrane-bound complex that couples electron transfer with translocation of ions across the membrane.</text>
</comment>
<dbReference type="InterPro" id="IPR037225">
    <property type="entry name" value="Nuo51_FMN-bd_sf"/>
</dbReference>
<dbReference type="EMBL" id="ACJM01000004">
    <property type="protein sequence ID" value="EEG78167.1"/>
    <property type="molecule type" value="Genomic_DNA"/>
</dbReference>
<feature type="binding site" evidence="8">
    <location>
        <position position="417"/>
    </location>
    <ligand>
        <name>[4Fe-4S] cluster</name>
        <dbReference type="ChEBI" id="CHEBI:49883"/>
        <label>1</label>
    </ligand>
</feature>
<dbReference type="AlphaFoldDB" id="C0GEY5"/>
<keyword evidence="12" id="KW-1185">Reference proteome</keyword>
<evidence type="ECO:0000313" key="12">
    <source>
        <dbReference type="Proteomes" id="UP000006443"/>
    </source>
</evidence>
<dbReference type="Proteomes" id="UP000006443">
    <property type="component" value="Unassembled WGS sequence"/>
</dbReference>
<dbReference type="PANTHER" id="PTHR43034">
    <property type="entry name" value="ION-TRANSLOCATING OXIDOREDUCTASE COMPLEX SUBUNIT C"/>
    <property type="match status" value="1"/>
</dbReference>
<dbReference type="InterPro" id="IPR017900">
    <property type="entry name" value="4Fe4S_Fe_S_CS"/>
</dbReference>
<feature type="binding site" evidence="8">
    <location>
        <position position="413"/>
    </location>
    <ligand>
        <name>[4Fe-4S] cluster</name>
        <dbReference type="ChEBI" id="CHEBI:49883"/>
        <label>2</label>
    </ligand>
</feature>
<dbReference type="PANTHER" id="PTHR43034:SF2">
    <property type="entry name" value="ION-TRANSLOCATING OXIDOREDUCTASE COMPLEX SUBUNIT C"/>
    <property type="match status" value="1"/>
</dbReference>
<dbReference type="SUPFAM" id="SSF142019">
    <property type="entry name" value="Nqo1 FMN-binding domain-like"/>
    <property type="match status" value="1"/>
</dbReference>
<dbReference type="InterPro" id="IPR017896">
    <property type="entry name" value="4Fe4S_Fe-S-bd"/>
</dbReference>
<dbReference type="GO" id="GO:0009055">
    <property type="term" value="F:electron transfer activity"/>
    <property type="evidence" value="ECO:0007669"/>
    <property type="project" value="InterPro"/>
</dbReference>
<dbReference type="PROSITE" id="PS00198">
    <property type="entry name" value="4FE4S_FER_1"/>
    <property type="match status" value="1"/>
</dbReference>
<feature type="binding site" evidence="8">
    <location>
        <position position="371"/>
    </location>
    <ligand>
        <name>[4Fe-4S] cluster</name>
        <dbReference type="ChEBI" id="CHEBI:49883"/>
        <label>1</label>
    </ligand>
</feature>
<dbReference type="Pfam" id="PF01512">
    <property type="entry name" value="Complex1_51K"/>
    <property type="match status" value="1"/>
</dbReference>
<comment type="subcellular location">
    <subcellularLocation>
        <location evidence="8">Cell membrane</location>
        <topology evidence="8">Peripheral membrane protein</topology>
    </subcellularLocation>
</comment>
<evidence type="ECO:0000256" key="2">
    <source>
        <dbReference type="ARBA" id="ARBA00022485"/>
    </source>
</evidence>
<dbReference type="Gene3D" id="3.30.70.20">
    <property type="match status" value="1"/>
</dbReference>
<keyword evidence="1 8" id="KW-0813">Transport</keyword>
<protein>
    <recommendedName>
        <fullName evidence="8">Ion-translocating oxidoreductase complex subunit C</fullName>
        <ecNumber evidence="8">7.-.-.-</ecNumber>
    </recommendedName>
    <alternativeName>
        <fullName evidence="8">Rnf electron transport complex subunit C</fullName>
    </alternativeName>
</protein>
<dbReference type="STRING" id="555088.DealDRAFT_1044"/>
<feature type="domain" description="4Fe-4S ferredoxin-type" evidence="10">
    <location>
        <begin position="358"/>
        <end position="388"/>
    </location>
</feature>
<keyword evidence="3 8" id="KW-0479">Metal-binding</keyword>
<dbReference type="eggNOG" id="COG4656">
    <property type="taxonomic scope" value="Bacteria"/>
</dbReference>
<dbReference type="GO" id="GO:0005886">
    <property type="term" value="C:plasma membrane"/>
    <property type="evidence" value="ECO:0007669"/>
    <property type="project" value="UniProtKB-SubCell"/>
</dbReference>
<dbReference type="InterPro" id="IPR019554">
    <property type="entry name" value="Soluble_ligand-bd"/>
</dbReference>
<feature type="binding site" evidence="8">
    <location>
        <position position="374"/>
    </location>
    <ligand>
        <name>[4Fe-4S] cluster</name>
        <dbReference type="ChEBI" id="CHEBI:49883"/>
        <label>1</label>
    </ligand>
</feature>
<dbReference type="Gene3D" id="3.10.20.600">
    <property type="match status" value="1"/>
</dbReference>
<keyword evidence="4 8" id="KW-0677">Repeat</keyword>
<evidence type="ECO:0000256" key="4">
    <source>
        <dbReference type="ARBA" id="ARBA00022737"/>
    </source>
</evidence>
<reference evidence="11 12" key="1">
    <citation type="submission" date="2009-02" db="EMBL/GenBank/DDBJ databases">
        <title>Sequencing of the draft genome and assembly of Dethiobacter alkaliphilus AHT 1.</title>
        <authorList>
            <consortium name="US DOE Joint Genome Institute (JGI-PGF)"/>
            <person name="Lucas S."/>
            <person name="Copeland A."/>
            <person name="Lapidus A."/>
            <person name="Glavina del Rio T."/>
            <person name="Dalin E."/>
            <person name="Tice H."/>
            <person name="Bruce D."/>
            <person name="Goodwin L."/>
            <person name="Pitluck S."/>
            <person name="Larimer F."/>
            <person name="Land M.L."/>
            <person name="Hauser L."/>
            <person name="Muyzer G."/>
        </authorList>
    </citation>
    <scope>NUCLEOTIDE SEQUENCE [LARGE SCALE GENOMIC DNA]</scope>
    <source>
        <strain evidence="11 12">AHT 1</strain>
    </source>
</reference>
<dbReference type="HAMAP" id="MF_00461">
    <property type="entry name" value="RsxC_RnfC"/>
    <property type="match status" value="1"/>
</dbReference>
<evidence type="ECO:0000256" key="3">
    <source>
        <dbReference type="ARBA" id="ARBA00022723"/>
    </source>
</evidence>
<dbReference type="InterPro" id="IPR026902">
    <property type="entry name" value="RnfC_N"/>
</dbReference>
<evidence type="ECO:0000259" key="10">
    <source>
        <dbReference type="PROSITE" id="PS51379"/>
    </source>
</evidence>
<evidence type="ECO:0000256" key="7">
    <source>
        <dbReference type="ARBA" id="ARBA00023014"/>
    </source>
</evidence>
<dbReference type="InterPro" id="IPR010208">
    <property type="entry name" value="Ion_transpt_RnfC/RsxC"/>
</dbReference>
<accession>C0GEY5</accession>
<keyword evidence="2 8" id="KW-0004">4Fe-4S</keyword>
<evidence type="ECO:0000256" key="5">
    <source>
        <dbReference type="ARBA" id="ARBA00022982"/>
    </source>
</evidence>
<comment type="caution">
    <text evidence="11">The sequence shown here is derived from an EMBL/GenBank/DDBJ whole genome shotgun (WGS) entry which is preliminary data.</text>
</comment>
<dbReference type="NCBIfam" id="NF003454">
    <property type="entry name" value="PRK05035.1"/>
    <property type="match status" value="1"/>
</dbReference>
<dbReference type="InterPro" id="IPR011538">
    <property type="entry name" value="Nuo51_FMN-bd"/>
</dbReference>
<dbReference type="Pfam" id="PF13237">
    <property type="entry name" value="Fer4_10"/>
    <property type="match status" value="1"/>
</dbReference>
<keyword evidence="8" id="KW-0472">Membrane</keyword>
<dbReference type="GO" id="GO:0051539">
    <property type="term" value="F:4 iron, 4 sulfur cluster binding"/>
    <property type="evidence" value="ECO:0007669"/>
    <property type="project" value="UniProtKB-KW"/>
</dbReference>
<dbReference type="PROSITE" id="PS51379">
    <property type="entry name" value="4FE4S_FER_2"/>
    <property type="match status" value="2"/>
</dbReference>
<dbReference type="Gene3D" id="3.40.50.11540">
    <property type="entry name" value="NADH-ubiquinone oxidoreductase 51kDa subunit"/>
    <property type="match status" value="1"/>
</dbReference>
<evidence type="ECO:0000256" key="9">
    <source>
        <dbReference type="SAM" id="MobiDB-lite"/>
    </source>
</evidence>
<comment type="subunit">
    <text evidence="8">The complex is composed of six subunits: RnfA, RnfB, RnfC, RnfD, RnfE and RnfG.</text>
</comment>
<feature type="binding site" evidence="8">
    <location>
        <position position="368"/>
    </location>
    <ligand>
        <name>[4Fe-4S] cluster</name>
        <dbReference type="ChEBI" id="CHEBI:49883"/>
        <label>1</label>
    </ligand>
</feature>
<keyword evidence="8" id="KW-1278">Translocase</keyword>
<feature type="binding site" evidence="8">
    <location>
        <position position="378"/>
    </location>
    <ligand>
        <name>[4Fe-4S] cluster</name>
        <dbReference type="ChEBI" id="CHEBI:49883"/>
        <label>2</label>
    </ligand>
</feature>
<dbReference type="SUPFAM" id="SSF46548">
    <property type="entry name" value="alpha-helical ferredoxin"/>
    <property type="match status" value="1"/>
</dbReference>
<dbReference type="Pfam" id="PF10531">
    <property type="entry name" value="SLBB"/>
    <property type="match status" value="1"/>
</dbReference>
<evidence type="ECO:0000256" key="8">
    <source>
        <dbReference type="HAMAP-Rule" id="MF_00461"/>
    </source>
</evidence>
<dbReference type="GO" id="GO:0022900">
    <property type="term" value="P:electron transport chain"/>
    <property type="evidence" value="ECO:0007669"/>
    <property type="project" value="UniProtKB-UniRule"/>
</dbReference>
<feature type="binding site" evidence="8">
    <location>
        <position position="407"/>
    </location>
    <ligand>
        <name>[4Fe-4S] cluster</name>
        <dbReference type="ChEBI" id="CHEBI:49883"/>
        <label>2</label>
    </ligand>
</feature>
<evidence type="ECO:0000256" key="6">
    <source>
        <dbReference type="ARBA" id="ARBA00023004"/>
    </source>
</evidence>
<keyword evidence="6 8" id="KW-0408">Iron</keyword>
<proteinExistence type="inferred from homology"/>
<sequence>MSFKTFKGGVHPGHFKSATEKKPVVPAKPPTVAIIPMSQHIGAPCEPLVAVGDEVKVGQKVGDSKGFVSAPVHSSVSGKVVKIDMCNHPLGRPVQAVFIENDFQDTWHEDVKPNDDWKNLGVDDLKKIIREAGIVGMGGATFPTHVKVSPPPDQKIDYVLINAAECEPYLTSDHRAMLERPEDVVIGLQTVMKVVNAPKGYIGIEDNKPDAVEAMKKAAEGIDNIEVHALHTKYPQGAEKQLISVFTGREVPSGGLPSMVGCVVQNVGTCIAISEAIRLGKPLIERNVTITGSGINEPKNMLVRVGTPMEEVIEQCGGFKPNIRKMILGGPMMGLAQSGPENQPVIKGTSGILCLTDAEVTLDEIRPCIKCAKCVEVCPVSIMPLFIGGSVEHGMYDKAEAFNAMDCIECGCCTYICPAKRPLVQWIRMAKGDIAAKRRK</sequence>
<dbReference type="RefSeq" id="WP_008515517.1">
    <property type="nucleotide sequence ID" value="NZ_ACJM01000004.1"/>
</dbReference>
<dbReference type="Pfam" id="PF13375">
    <property type="entry name" value="RnfC_N"/>
    <property type="match status" value="1"/>
</dbReference>
<dbReference type="GO" id="GO:0046872">
    <property type="term" value="F:metal ion binding"/>
    <property type="evidence" value="ECO:0007669"/>
    <property type="project" value="UniProtKB-KW"/>
</dbReference>
<feature type="region of interest" description="Disordered" evidence="9">
    <location>
        <begin position="1"/>
        <end position="21"/>
    </location>
</feature>
<keyword evidence="7 8" id="KW-0411">Iron-sulfur</keyword>
<comment type="cofactor">
    <cofactor evidence="8">
        <name>[4Fe-4S] cluster</name>
        <dbReference type="ChEBI" id="CHEBI:49883"/>
    </cofactor>
    <text evidence="8">Binds 2 [4Fe-4S] clusters per subunit.</text>
</comment>
<gene>
    <name evidence="8" type="primary">rnfC</name>
    <name evidence="11" type="ORF">DealDRAFT_1044</name>
</gene>
<feature type="domain" description="4Fe-4S ferredoxin-type" evidence="10">
    <location>
        <begin position="398"/>
        <end position="427"/>
    </location>
</feature>
<dbReference type="EC" id="7.-.-.-" evidence="8"/>
<dbReference type="NCBIfam" id="TIGR01945">
    <property type="entry name" value="rnfC"/>
    <property type="match status" value="1"/>
</dbReference>
<comment type="similarity">
    <text evidence="8">Belongs to the 4Fe4S bacterial-type ferredoxin family. RnfC subfamily.</text>
</comment>
<keyword evidence="8" id="KW-1003">Cell membrane</keyword>
<name>C0GEY5_DETAL</name>
<evidence type="ECO:0000256" key="1">
    <source>
        <dbReference type="ARBA" id="ARBA00022448"/>
    </source>
</evidence>
<feature type="binding site" evidence="8">
    <location>
        <position position="410"/>
    </location>
    <ligand>
        <name>[4Fe-4S] cluster</name>
        <dbReference type="ChEBI" id="CHEBI:49883"/>
        <label>2</label>
    </ligand>
</feature>
<evidence type="ECO:0000313" key="11">
    <source>
        <dbReference type="EMBL" id="EEG78167.1"/>
    </source>
</evidence>
<keyword evidence="5 8" id="KW-0249">Electron transport</keyword>
<organism evidence="11 12">
    <name type="scientific">Dethiobacter alkaliphilus AHT 1</name>
    <dbReference type="NCBI Taxonomy" id="555088"/>
    <lineage>
        <taxon>Bacteria</taxon>
        <taxon>Bacillati</taxon>
        <taxon>Bacillota</taxon>
        <taxon>Dethiobacteria</taxon>
        <taxon>Dethiobacterales</taxon>
        <taxon>Dethiobacteraceae</taxon>
        <taxon>Dethiobacter</taxon>
    </lineage>
</organism>